<dbReference type="EMBL" id="QZAS01000005">
    <property type="protein sequence ID" value="THX15660.1"/>
    <property type="molecule type" value="Genomic_DNA"/>
</dbReference>
<feature type="region of interest" description="Disordered" evidence="1">
    <location>
        <begin position="413"/>
        <end position="490"/>
    </location>
</feature>
<evidence type="ECO:0000313" key="2">
    <source>
        <dbReference type="EMBL" id="THX15660.1"/>
    </source>
</evidence>
<protein>
    <submittedName>
        <fullName evidence="2">Uncharacterized protein</fullName>
    </submittedName>
</protein>
<evidence type="ECO:0000256" key="1">
    <source>
        <dbReference type="SAM" id="MobiDB-lite"/>
    </source>
</evidence>
<proteinExistence type="predicted"/>
<organism evidence="2">
    <name type="scientific">Aureobasidium pullulans</name>
    <name type="common">Black yeast</name>
    <name type="synonym">Pullularia pullulans</name>
    <dbReference type="NCBI Taxonomy" id="5580"/>
    <lineage>
        <taxon>Eukaryota</taxon>
        <taxon>Fungi</taxon>
        <taxon>Dikarya</taxon>
        <taxon>Ascomycota</taxon>
        <taxon>Pezizomycotina</taxon>
        <taxon>Dothideomycetes</taxon>
        <taxon>Dothideomycetidae</taxon>
        <taxon>Dothideales</taxon>
        <taxon>Saccotheciaceae</taxon>
        <taxon>Aureobasidium</taxon>
    </lineage>
</organism>
<sequence>MANPEHDAIARAAMARSIDKCVRETRICFEQRIFGSGAHRTSTQKDVAETNTSVAGSNARYEIHERPIKFNLDCEVSEKPLGRLQTVFRRFTHRSPKSEVRAETDTSASNYRLVDVQHSQHFALPISSNANARVHPYSGGSTVANKQMGRRKMPKFMTTIADYMGTPAHGEARMYPAIPGEIERMYMPIDRIRKDALEVPSQTSLSMRHTNCGEFIEAADEPKRVYRHASLSRKRNGCKDKQLHRDADAKLSGPFGHVDADKPSKYLDEVGTKIGRRGKPILTNTISMFISDLLLGNYEGSYTYARAVILDLMVMLDGVYPLPRGYVPPHVAQRVPVPDMASSPYEDPRSRIYSLPPYSGALLSTASGDPSMYASTLPAFMPRDDRHGRRESFHTLGSQPYINIMPAIAYGPPTPIPDHSYTRPAPSVDSSYGRERQSASLNVDRNALRREVDATFAKRPGRDESHPQPRLSPPRTIIDPELDNDTATNTSGLVTVEALLRRRTHLDPDSPDSAAALGN</sequence>
<name>A0A4S9D861_AURPU</name>
<dbReference type="AlphaFoldDB" id="A0A4S9D861"/>
<accession>A0A4S9D861</accession>
<comment type="caution">
    <text evidence="2">The sequence shown here is derived from an EMBL/GenBank/DDBJ whole genome shotgun (WGS) entry which is preliminary data.</text>
</comment>
<gene>
    <name evidence="2" type="ORF">D6D13_02010</name>
</gene>
<reference evidence="2" key="1">
    <citation type="submission" date="2018-10" db="EMBL/GenBank/DDBJ databases">
        <title>Fifty Aureobasidium pullulans genomes reveal a recombining polyextremotolerant generalist.</title>
        <authorList>
            <person name="Gostincar C."/>
            <person name="Turk M."/>
            <person name="Zajc J."/>
            <person name="Gunde-Cimerman N."/>
        </authorList>
    </citation>
    <scope>NUCLEOTIDE SEQUENCE [LARGE SCALE GENOMIC DNA]</scope>
    <source>
        <strain evidence="2">EXF-10085</strain>
    </source>
</reference>